<evidence type="ECO:0000313" key="5">
    <source>
        <dbReference type="Proteomes" id="UP001164746"/>
    </source>
</evidence>
<dbReference type="PROSITE" id="PS51269">
    <property type="entry name" value="COMM"/>
    <property type="match status" value="1"/>
</dbReference>
<dbReference type="Proteomes" id="UP001164746">
    <property type="component" value="Chromosome 11"/>
</dbReference>
<proteinExistence type="inferred from homology"/>
<reference evidence="4" key="1">
    <citation type="submission" date="2022-11" db="EMBL/GenBank/DDBJ databases">
        <title>Centuries of genome instability and evolution in soft-shell clam transmissible cancer (bioRxiv).</title>
        <authorList>
            <person name="Hart S.F.M."/>
            <person name="Yonemitsu M.A."/>
            <person name="Giersch R.M."/>
            <person name="Beal B.F."/>
            <person name="Arriagada G."/>
            <person name="Davis B.W."/>
            <person name="Ostrander E.A."/>
            <person name="Goff S.P."/>
            <person name="Metzger M.J."/>
        </authorList>
    </citation>
    <scope>NUCLEOTIDE SEQUENCE</scope>
    <source>
        <strain evidence="4">MELC-2E11</strain>
        <tissue evidence="4">Siphon/mantle</tissue>
    </source>
</reference>
<name>A0ABY7FE78_MYAAR</name>
<feature type="domain" description="COMM" evidence="3">
    <location>
        <begin position="115"/>
        <end position="186"/>
    </location>
</feature>
<comment type="similarity">
    <text evidence="2">Belongs to the COMM domain-containing protein 1 family.</text>
</comment>
<organism evidence="4 5">
    <name type="scientific">Mya arenaria</name>
    <name type="common">Soft-shell clam</name>
    <dbReference type="NCBI Taxonomy" id="6604"/>
    <lineage>
        <taxon>Eukaryota</taxon>
        <taxon>Metazoa</taxon>
        <taxon>Spiralia</taxon>
        <taxon>Lophotrochozoa</taxon>
        <taxon>Mollusca</taxon>
        <taxon>Bivalvia</taxon>
        <taxon>Autobranchia</taxon>
        <taxon>Heteroconchia</taxon>
        <taxon>Euheterodonta</taxon>
        <taxon>Imparidentia</taxon>
        <taxon>Neoheterodontei</taxon>
        <taxon>Myida</taxon>
        <taxon>Myoidea</taxon>
        <taxon>Myidae</taxon>
        <taxon>Mya</taxon>
    </lineage>
</organism>
<dbReference type="PANTHER" id="PTHR21199">
    <property type="entry name" value="COMM DOMAIN-CONTAINING PROTEIN 1"/>
    <property type="match status" value="1"/>
</dbReference>
<gene>
    <name evidence="4" type="ORF">MAR_000866</name>
</gene>
<accession>A0ABY7FE78</accession>
<dbReference type="EMBL" id="CP111022">
    <property type="protein sequence ID" value="WAR19028.1"/>
    <property type="molecule type" value="Genomic_DNA"/>
</dbReference>
<protein>
    <recommendedName>
        <fullName evidence="1">COMM domain-containing protein 1</fullName>
    </recommendedName>
</protein>
<dbReference type="Pfam" id="PF17221">
    <property type="entry name" value="COMMD1_N"/>
    <property type="match status" value="1"/>
</dbReference>
<dbReference type="InterPro" id="IPR017920">
    <property type="entry name" value="COMM"/>
</dbReference>
<dbReference type="InterPro" id="IPR033776">
    <property type="entry name" value="COMMD1_N"/>
</dbReference>
<keyword evidence="5" id="KW-1185">Reference proteome</keyword>
<evidence type="ECO:0000313" key="4">
    <source>
        <dbReference type="EMBL" id="WAR19028.1"/>
    </source>
</evidence>
<evidence type="ECO:0000256" key="2">
    <source>
        <dbReference type="ARBA" id="ARBA00093455"/>
    </source>
</evidence>
<evidence type="ECO:0000256" key="1">
    <source>
        <dbReference type="ARBA" id="ARBA00016551"/>
    </source>
</evidence>
<dbReference type="Pfam" id="PF07258">
    <property type="entry name" value="COMM_domain"/>
    <property type="match status" value="1"/>
</dbReference>
<sequence length="188" mass="21534">MADETKNIVALLNGITKRTYYGESEITNDFLKSEIFPNLSTEEFDALSTKCISILKILVSADMDFNQCEAFLTSQVKKPEGGITENMANAFRKFWKNHKNKIHEALISKSTWNNTLNHVSWRIDIKSQARHIDEINAPTAIMELEIGPKEKSEKKSDVVRFEMDDERLTAVLKTMQDIENAVNKYCEP</sequence>
<dbReference type="InterPro" id="IPR037351">
    <property type="entry name" value="Murr1"/>
</dbReference>
<dbReference type="PANTHER" id="PTHR21199:SF1">
    <property type="entry name" value="COMM DOMAIN-CONTAINING PROTEIN 1"/>
    <property type="match status" value="1"/>
</dbReference>
<evidence type="ECO:0000259" key="3">
    <source>
        <dbReference type="PROSITE" id="PS51269"/>
    </source>
</evidence>